<dbReference type="InterPro" id="IPR019261">
    <property type="entry name" value="PARG_cat_microbial"/>
</dbReference>
<dbReference type="NCBIfam" id="TIGR02452">
    <property type="entry name" value="TIGR02452 family protein"/>
    <property type="match status" value="2"/>
</dbReference>
<gene>
    <name evidence="2" type="ORF">R3P38DRAFT_2842149</name>
</gene>
<dbReference type="PANTHER" id="PTHR35596:SF1">
    <property type="entry name" value="MICROBIAL-TYPE PARG CATALYTIC DOMAIN-CONTAINING PROTEIN"/>
    <property type="match status" value="1"/>
</dbReference>
<dbReference type="PIRSF" id="PIRSF014899">
    <property type="entry name" value="UCP014899"/>
    <property type="match status" value="1"/>
</dbReference>
<dbReference type="Pfam" id="PF10021">
    <property type="entry name" value="PARG_cat_microb"/>
    <property type="match status" value="1"/>
</dbReference>
<evidence type="ECO:0000313" key="3">
    <source>
        <dbReference type="Proteomes" id="UP001362999"/>
    </source>
</evidence>
<dbReference type="InterPro" id="IPR043472">
    <property type="entry name" value="Macro_dom-like"/>
</dbReference>
<proteinExistence type="predicted"/>
<dbReference type="EMBL" id="JAWWNJ010000004">
    <property type="protein sequence ID" value="KAK7057629.1"/>
    <property type="molecule type" value="Genomic_DNA"/>
</dbReference>
<reference evidence="2 3" key="1">
    <citation type="journal article" date="2024" name="J Genomics">
        <title>Draft genome sequencing and assembly of Favolaschia claudopus CIRM-BRFM 2984 isolated from oak limbs.</title>
        <authorList>
            <person name="Navarro D."/>
            <person name="Drula E."/>
            <person name="Chaduli D."/>
            <person name="Cazenave R."/>
            <person name="Ahrendt S."/>
            <person name="Wang J."/>
            <person name="Lipzen A."/>
            <person name="Daum C."/>
            <person name="Barry K."/>
            <person name="Grigoriev I.V."/>
            <person name="Favel A."/>
            <person name="Rosso M.N."/>
            <person name="Martin F."/>
        </authorList>
    </citation>
    <scope>NUCLEOTIDE SEQUENCE [LARGE SCALE GENOMIC DNA]</scope>
    <source>
        <strain evidence="2 3">CIRM-BRFM 2984</strain>
    </source>
</reference>
<name>A0AAW0E209_9AGAR</name>
<dbReference type="Proteomes" id="UP001362999">
    <property type="component" value="Unassembled WGS sequence"/>
</dbReference>
<dbReference type="PANTHER" id="PTHR35596">
    <property type="entry name" value="DUF2263 DOMAIN-CONTAINING PROTEIN"/>
    <property type="match status" value="1"/>
</dbReference>
<dbReference type="InterPro" id="IPR012664">
    <property type="entry name" value="CHP02452"/>
</dbReference>
<evidence type="ECO:0000313" key="2">
    <source>
        <dbReference type="EMBL" id="KAK7057629.1"/>
    </source>
</evidence>
<dbReference type="Gene3D" id="3.40.220.10">
    <property type="entry name" value="Leucine Aminopeptidase, subunit E, domain 1"/>
    <property type="match status" value="1"/>
</dbReference>
<protein>
    <submittedName>
        <fullName evidence="2">DUF2263 domain-containing protein</fullName>
    </submittedName>
</protein>
<evidence type="ECO:0000259" key="1">
    <source>
        <dbReference type="Pfam" id="PF10021"/>
    </source>
</evidence>
<feature type="domain" description="Microbial-type PARG catalytic" evidence="1">
    <location>
        <begin position="10"/>
        <end position="160"/>
    </location>
</feature>
<accession>A0AAW0E209</accession>
<dbReference type="SUPFAM" id="SSF52949">
    <property type="entry name" value="Macro domain-like"/>
    <property type="match status" value="1"/>
</dbReference>
<sequence length="327" mass="35480">MPHPVLAKIADDTLAAVRNGRTPDIHGTVHPLKDLSIDLSATEYYPPDSSLSSWASANPSDAPKAELVLRKCSTLQGVQHCVPGAQGKIGVLNFASATREGGGFISGASAQEESIARSSTLYSSLITPTAQRFYHMHRKETKSKYYTHAMIYTRGVQIFRTDKGNWVPPTTVDVLTSAAVNAGVVRSREGGGGGGHNKGKKGAGIKAYFKPINEPSGRTADTTDPEPPKDVEKAIEDVMRERMGRLLFLFEKEGVQDLVLGSFGTGVFQNKVPMVAKLWIELLAAPNARFKNSFQRAVFAIIDQKTCGVFKDVFVEHEVEFTDNSLG</sequence>
<keyword evidence="3" id="KW-1185">Reference proteome</keyword>
<dbReference type="AlphaFoldDB" id="A0AAW0E209"/>
<comment type="caution">
    <text evidence="2">The sequence shown here is derived from an EMBL/GenBank/DDBJ whole genome shotgun (WGS) entry which is preliminary data.</text>
</comment>
<organism evidence="2 3">
    <name type="scientific">Favolaschia claudopus</name>
    <dbReference type="NCBI Taxonomy" id="2862362"/>
    <lineage>
        <taxon>Eukaryota</taxon>
        <taxon>Fungi</taxon>
        <taxon>Dikarya</taxon>
        <taxon>Basidiomycota</taxon>
        <taxon>Agaricomycotina</taxon>
        <taxon>Agaricomycetes</taxon>
        <taxon>Agaricomycetidae</taxon>
        <taxon>Agaricales</taxon>
        <taxon>Marasmiineae</taxon>
        <taxon>Mycenaceae</taxon>
        <taxon>Favolaschia</taxon>
    </lineage>
</organism>